<proteinExistence type="predicted"/>
<protein>
    <submittedName>
        <fullName evidence="1">Uncharacterized protein</fullName>
    </submittedName>
</protein>
<organism evidence="1">
    <name type="scientific">Siphoviridae sp. ctLfk13</name>
    <dbReference type="NCBI Taxonomy" id="2826251"/>
    <lineage>
        <taxon>Viruses</taxon>
        <taxon>Duplodnaviria</taxon>
        <taxon>Heunggongvirae</taxon>
        <taxon>Uroviricota</taxon>
        <taxon>Caudoviricetes</taxon>
    </lineage>
</organism>
<accession>A0A8S5N253</accession>
<reference evidence="1" key="1">
    <citation type="journal article" date="2021" name="Proc. Natl. Acad. Sci. U.S.A.">
        <title>A Catalog of Tens of Thousands of Viruses from Human Metagenomes Reveals Hidden Associations with Chronic Diseases.</title>
        <authorList>
            <person name="Tisza M.J."/>
            <person name="Buck C.B."/>
        </authorList>
    </citation>
    <scope>NUCLEOTIDE SEQUENCE</scope>
    <source>
        <strain evidence="1">CtLfk13</strain>
    </source>
</reference>
<dbReference type="EMBL" id="BK015040">
    <property type="protein sequence ID" value="DAD88431.1"/>
    <property type="molecule type" value="Genomic_DNA"/>
</dbReference>
<sequence length="94" mass="11044">MNAELAELIKEIGRIADTHEDNVEWYKIGDFCKIMPIFEEPESDALNYYQYQLVVDIYAIAYLQCVNDPAEDWGTVRMFANMMLEIDRKEVESQ</sequence>
<name>A0A8S5N253_9CAUD</name>
<evidence type="ECO:0000313" key="1">
    <source>
        <dbReference type="EMBL" id="DAD88431.1"/>
    </source>
</evidence>